<keyword evidence="3 6" id="KW-1133">Transmembrane helix</keyword>
<accession>A0A8H6G1Q1</accession>
<dbReference type="EMBL" id="JACCJC010000007">
    <property type="protein sequence ID" value="KAF6238869.1"/>
    <property type="molecule type" value="Genomic_DNA"/>
</dbReference>
<name>A0A8H6G1Q1_9LECA</name>
<feature type="transmembrane region" description="Helical" evidence="6">
    <location>
        <begin position="87"/>
        <end position="108"/>
    </location>
</feature>
<evidence type="ECO:0000259" key="7">
    <source>
        <dbReference type="Pfam" id="PF20684"/>
    </source>
</evidence>
<evidence type="ECO:0000313" key="8">
    <source>
        <dbReference type="EMBL" id="KAF6238869.1"/>
    </source>
</evidence>
<dbReference type="RefSeq" id="XP_037168165.1">
    <property type="nucleotide sequence ID" value="XM_037304672.1"/>
</dbReference>
<feature type="transmembrane region" description="Helical" evidence="6">
    <location>
        <begin position="241"/>
        <end position="263"/>
    </location>
</feature>
<sequence length="339" mass="37575">MYGVASLIVTATVLPLLGLVAVCLRFFVRLRLKPSFVGIDDCLIAFSCLLVFAQAASQITAAVIGELGRDSEPTVDWRVANQGKLDYATLVIEKFTYSCIKLGVLFFYRRIFYHHKTFRILNNILIVIITLWGLVFMLMEAFTCGADSHHGHPCAPQEWLVLWFAITDVLGDIAVLTLPYPCIRALQMSRREKVGLSAIFMLGTLSLLFGIVRLGFVAKTFTIYFHPSKSATSHDRTPPSFWTTVEVSIGLFAACLPPLGPIITRVPSPRKMYTSVRHGLASYASGGSKLSERITSVEHVSNVDAFDGHKMGAVKERERGVSSDEEVEMVQYGGFKEKV</sequence>
<comment type="subcellular location">
    <subcellularLocation>
        <location evidence="1">Membrane</location>
        <topology evidence="1">Multi-pass membrane protein</topology>
    </subcellularLocation>
</comment>
<protein>
    <recommendedName>
        <fullName evidence="7">Rhodopsin domain-containing protein</fullName>
    </recommendedName>
</protein>
<dbReference type="InterPro" id="IPR049326">
    <property type="entry name" value="Rhodopsin_dom_fungi"/>
</dbReference>
<dbReference type="InterPro" id="IPR052337">
    <property type="entry name" value="SAT4-like"/>
</dbReference>
<dbReference type="GO" id="GO:0016020">
    <property type="term" value="C:membrane"/>
    <property type="evidence" value="ECO:0007669"/>
    <property type="project" value="UniProtKB-SubCell"/>
</dbReference>
<evidence type="ECO:0000256" key="3">
    <source>
        <dbReference type="ARBA" id="ARBA00022989"/>
    </source>
</evidence>
<feature type="transmembrane region" description="Helical" evidence="6">
    <location>
        <begin position="120"/>
        <end position="139"/>
    </location>
</feature>
<feature type="transmembrane region" description="Helical" evidence="6">
    <location>
        <begin position="42"/>
        <end position="67"/>
    </location>
</feature>
<feature type="transmembrane region" description="Helical" evidence="6">
    <location>
        <begin position="159"/>
        <end position="182"/>
    </location>
</feature>
<organism evidence="8 9">
    <name type="scientific">Letharia columbiana</name>
    <dbReference type="NCBI Taxonomy" id="112416"/>
    <lineage>
        <taxon>Eukaryota</taxon>
        <taxon>Fungi</taxon>
        <taxon>Dikarya</taxon>
        <taxon>Ascomycota</taxon>
        <taxon>Pezizomycotina</taxon>
        <taxon>Lecanoromycetes</taxon>
        <taxon>OSLEUM clade</taxon>
        <taxon>Lecanoromycetidae</taxon>
        <taxon>Lecanorales</taxon>
        <taxon>Lecanorineae</taxon>
        <taxon>Parmeliaceae</taxon>
        <taxon>Letharia</taxon>
    </lineage>
</organism>
<feature type="transmembrane region" description="Helical" evidence="6">
    <location>
        <begin position="194"/>
        <end position="221"/>
    </location>
</feature>
<feature type="domain" description="Rhodopsin" evidence="7">
    <location>
        <begin position="24"/>
        <end position="264"/>
    </location>
</feature>
<evidence type="ECO:0000256" key="2">
    <source>
        <dbReference type="ARBA" id="ARBA00022692"/>
    </source>
</evidence>
<evidence type="ECO:0000256" key="4">
    <source>
        <dbReference type="ARBA" id="ARBA00023136"/>
    </source>
</evidence>
<gene>
    <name evidence="8" type="ORF">HO173_002741</name>
</gene>
<evidence type="ECO:0000256" key="1">
    <source>
        <dbReference type="ARBA" id="ARBA00004141"/>
    </source>
</evidence>
<keyword evidence="9" id="KW-1185">Reference proteome</keyword>
<dbReference type="PANTHER" id="PTHR33048">
    <property type="entry name" value="PTH11-LIKE INTEGRAL MEMBRANE PROTEIN (AFU_ORTHOLOGUE AFUA_5G11245)"/>
    <property type="match status" value="1"/>
</dbReference>
<dbReference type="Proteomes" id="UP000578531">
    <property type="component" value="Unassembled WGS sequence"/>
</dbReference>
<dbReference type="PANTHER" id="PTHR33048:SF157">
    <property type="entry name" value="INTEGRAL MEMBRANE PROTEIN"/>
    <property type="match status" value="1"/>
</dbReference>
<reference evidence="8 9" key="1">
    <citation type="journal article" date="2020" name="Genomics">
        <title>Complete, high-quality genomes from long-read metagenomic sequencing of two wolf lichen thalli reveals enigmatic genome architecture.</title>
        <authorList>
            <person name="McKenzie S.K."/>
            <person name="Walston R.F."/>
            <person name="Allen J.L."/>
        </authorList>
    </citation>
    <scope>NUCLEOTIDE SEQUENCE [LARGE SCALE GENOMIC DNA]</scope>
    <source>
        <strain evidence="8">WasteWater2</strain>
    </source>
</reference>
<comment type="caution">
    <text evidence="8">The sequence shown here is derived from an EMBL/GenBank/DDBJ whole genome shotgun (WGS) entry which is preliminary data.</text>
</comment>
<dbReference type="OrthoDB" id="5393606at2759"/>
<dbReference type="GeneID" id="59284412"/>
<keyword evidence="4 6" id="KW-0472">Membrane</keyword>
<dbReference type="AlphaFoldDB" id="A0A8H6G1Q1"/>
<feature type="transmembrane region" description="Helical" evidence="6">
    <location>
        <begin position="6"/>
        <end position="30"/>
    </location>
</feature>
<evidence type="ECO:0000256" key="5">
    <source>
        <dbReference type="ARBA" id="ARBA00038359"/>
    </source>
</evidence>
<evidence type="ECO:0000313" key="9">
    <source>
        <dbReference type="Proteomes" id="UP000578531"/>
    </source>
</evidence>
<dbReference type="Pfam" id="PF20684">
    <property type="entry name" value="Fung_rhodopsin"/>
    <property type="match status" value="1"/>
</dbReference>
<evidence type="ECO:0000256" key="6">
    <source>
        <dbReference type="SAM" id="Phobius"/>
    </source>
</evidence>
<keyword evidence="2 6" id="KW-0812">Transmembrane</keyword>
<proteinExistence type="inferred from homology"/>
<comment type="similarity">
    <text evidence="5">Belongs to the SAT4 family.</text>
</comment>